<accession>A0A368GQT5</accession>
<keyword evidence="3" id="KW-1185">Reference proteome</keyword>
<feature type="compositionally biased region" description="Polar residues" evidence="1">
    <location>
        <begin position="1"/>
        <end position="10"/>
    </location>
</feature>
<reference evidence="2 3" key="1">
    <citation type="submission" date="2014-10" db="EMBL/GenBank/DDBJ databases">
        <title>Draft genome of the hookworm Ancylostoma caninum.</title>
        <authorList>
            <person name="Mitreva M."/>
        </authorList>
    </citation>
    <scope>NUCLEOTIDE SEQUENCE [LARGE SCALE GENOMIC DNA]</scope>
    <source>
        <strain evidence="2 3">Baltimore</strain>
    </source>
</reference>
<dbReference type="STRING" id="29170.A0A368GQT5"/>
<organism evidence="2 3">
    <name type="scientific">Ancylostoma caninum</name>
    <name type="common">Dog hookworm</name>
    <dbReference type="NCBI Taxonomy" id="29170"/>
    <lineage>
        <taxon>Eukaryota</taxon>
        <taxon>Metazoa</taxon>
        <taxon>Ecdysozoa</taxon>
        <taxon>Nematoda</taxon>
        <taxon>Chromadorea</taxon>
        <taxon>Rhabditida</taxon>
        <taxon>Rhabditina</taxon>
        <taxon>Rhabditomorpha</taxon>
        <taxon>Strongyloidea</taxon>
        <taxon>Ancylostomatidae</taxon>
        <taxon>Ancylostomatinae</taxon>
        <taxon>Ancylostoma</taxon>
    </lineage>
</organism>
<name>A0A368GQT5_ANCCA</name>
<feature type="compositionally biased region" description="Basic and acidic residues" evidence="1">
    <location>
        <begin position="20"/>
        <end position="69"/>
    </location>
</feature>
<dbReference type="AlphaFoldDB" id="A0A368GQT5"/>
<comment type="caution">
    <text evidence="2">The sequence shown here is derived from an EMBL/GenBank/DDBJ whole genome shotgun (WGS) entry which is preliminary data.</text>
</comment>
<protein>
    <submittedName>
        <fullName evidence="2">Uncharacterized protein</fullName>
    </submittedName>
</protein>
<evidence type="ECO:0000256" key="1">
    <source>
        <dbReference type="SAM" id="MobiDB-lite"/>
    </source>
</evidence>
<feature type="region of interest" description="Disordered" evidence="1">
    <location>
        <begin position="1"/>
        <end position="69"/>
    </location>
</feature>
<dbReference type="Proteomes" id="UP000252519">
    <property type="component" value="Unassembled WGS sequence"/>
</dbReference>
<evidence type="ECO:0000313" key="3">
    <source>
        <dbReference type="Proteomes" id="UP000252519"/>
    </source>
</evidence>
<sequence length="69" mass="8179">MKVNYSNHTAVATYPGYTEFRSDDEKPAKEKKKDSPVQETNRKHEETQTELIERPAMRRTLPRCEYHNP</sequence>
<evidence type="ECO:0000313" key="2">
    <source>
        <dbReference type="EMBL" id="RCN46733.1"/>
    </source>
</evidence>
<gene>
    <name evidence="2" type="ORF">ANCCAN_07175</name>
</gene>
<dbReference type="EMBL" id="JOJR01000073">
    <property type="protein sequence ID" value="RCN46733.1"/>
    <property type="molecule type" value="Genomic_DNA"/>
</dbReference>
<proteinExistence type="predicted"/>